<dbReference type="RefSeq" id="WP_126658974.1">
    <property type="nucleotide sequence ID" value="NZ_RYYR01000011.1"/>
</dbReference>
<dbReference type="PANTHER" id="PTHR43280:SF2">
    <property type="entry name" value="HTH-TYPE TRANSCRIPTIONAL REGULATOR EXSA"/>
    <property type="match status" value="1"/>
</dbReference>
<comment type="caution">
    <text evidence="3">The sequence shown here is derived from an EMBL/GenBank/DDBJ whole genome shotgun (WGS) entry which is preliminary data.</text>
</comment>
<dbReference type="GO" id="GO:0043565">
    <property type="term" value="F:sequence-specific DNA binding"/>
    <property type="evidence" value="ECO:0007669"/>
    <property type="project" value="InterPro"/>
</dbReference>
<protein>
    <submittedName>
        <fullName evidence="3">Helix-turn-helix domain-containing protein</fullName>
    </submittedName>
</protein>
<gene>
    <name evidence="3" type="ORF">EK386_09735</name>
</gene>
<evidence type="ECO:0000313" key="3">
    <source>
        <dbReference type="EMBL" id="RUL52126.1"/>
    </source>
</evidence>
<proteinExistence type="predicted"/>
<dbReference type="InterPro" id="IPR018060">
    <property type="entry name" value="HTH_AraC"/>
</dbReference>
<dbReference type="Proteomes" id="UP000287910">
    <property type="component" value="Unassembled WGS sequence"/>
</dbReference>
<reference evidence="3 4" key="1">
    <citation type="submission" date="2018-12" db="EMBL/GenBank/DDBJ databases">
        <title>Lysinibacillus antri sp. nov., isolated from a cave soil.</title>
        <authorList>
            <person name="Narsing Rao M.P."/>
            <person name="Zhang H."/>
            <person name="Dong Z.-Y."/>
            <person name="Niu X.-K."/>
            <person name="Zhang K."/>
            <person name="Fang B.-Z."/>
            <person name="Kang Y.-Q."/>
            <person name="Xiao M."/>
            <person name="Li W.-J."/>
        </authorList>
    </citation>
    <scope>NUCLEOTIDE SEQUENCE [LARGE SCALE GENOMIC DNA]</scope>
    <source>
        <strain evidence="3 4">SYSU K30002</strain>
    </source>
</reference>
<keyword evidence="1" id="KW-0238">DNA-binding</keyword>
<dbReference type="AlphaFoldDB" id="A0A3S0RJ56"/>
<sequence>MNYIIKYGRNFMAISNSIEADSHKHWLLQMFLSSKKMLTIEVNGQLISCSAILINMNILHKFNTEEEAHFTILVDPTTELGRRMRGLLMDQPFYIFPLQKYIFMQNTLKNALEQKSHEAILSFAQSVTFQFTSGHMKNFDDRVVEVLNYFDDCMHEDDFHQIKNLSKKIGLSESRLAHLFKEETGIPLKSYIVLHKLQVAYESIFNGENITTAALSAGFDSPSHLAYTNKMMTGMSATNIIKDSEFLKVY</sequence>
<dbReference type="EMBL" id="RYYR01000011">
    <property type="protein sequence ID" value="RUL52126.1"/>
    <property type="molecule type" value="Genomic_DNA"/>
</dbReference>
<organism evidence="3 4">
    <name type="scientific">Lysinibacillus antri</name>
    <dbReference type="NCBI Taxonomy" id="2498145"/>
    <lineage>
        <taxon>Bacteria</taxon>
        <taxon>Bacillati</taxon>
        <taxon>Bacillota</taxon>
        <taxon>Bacilli</taxon>
        <taxon>Bacillales</taxon>
        <taxon>Bacillaceae</taxon>
        <taxon>Lysinibacillus</taxon>
    </lineage>
</organism>
<dbReference type="PROSITE" id="PS01124">
    <property type="entry name" value="HTH_ARAC_FAMILY_2"/>
    <property type="match status" value="1"/>
</dbReference>
<accession>A0A3S0RJ56</accession>
<dbReference type="SMART" id="SM00342">
    <property type="entry name" value="HTH_ARAC"/>
    <property type="match status" value="1"/>
</dbReference>
<evidence type="ECO:0000259" key="2">
    <source>
        <dbReference type="PROSITE" id="PS01124"/>
    </source>
</evidence>
<name>A0A3S0RJ56_9BACI</name>
<dbReference type="Gene3D" id="1.10.10.60">
    <property type="entry name" value="Homeodomain-like"/>
    <property type="match status" value="1"/>
</dbReference>
<dbReference type="PANTHER" id="PTHR43280">
    <property type="entry name" value="ARAC-FAMILY TRANSCRIPTIONAL REGULATOR"/>
    <property type="match status" value="1"/>
</dbReference>
<feature type="domain" description="HTH araC/xylS-type" evidence="2">
    <location>
        <begin position="144"/>
        <end position="243"/>
    </location>
</feature>
<dbReference type="GO" id="GO:0003700">
    <property type="term" value="F:DNA-binding transcription factor activity"/>
    <property type="evidence" value="ECO:0007669"/>
    <property type="project" value="InterPro"/>
</dbReference>
<dbReference type="Pfam" id="PF12833">
    <property type="entry name" value="HTH_18"/>
    <property type="match status" value="1"/>
</dbReference>
<keyword evidence="4" id="KW-1185">Reference proteome</keyword>
<evidence type="ECO:0000313" key="4">
    <source>
        <dbReference type="Proteomes" id="UP000287910"/>
    </source>
</evidence>
<evidence type="ECO:0000256" key="1">
    <source>
        <dbReference type="ARBA" id="ARBA00023125"/>
    </source>
</evidence>